<accession>A0ABY0GUR4</accession>
<name>A0ABY0GUR4_9PEZI</name>
<feature type="compositionally biased region" description="Basic and acidic residues" evidence="1">
    <location>
        <begin position="110"/>
        <end position="134"/>
    </location>
</feature>
<evidence type="ECO:0000313" key="3">
    <source>
        <dbReference type="Proteomes" id="UP000294003"/>
    </source>
</evidence>
<gene>
    <name evidence="2" type="ORF">DL762_009064</name>
</gene>
<dbReference type="PANTHER" id="PTHR42053">
    <property type="match status" value="1"/>
</dbReference>
<dbReference type="PANTHER" id="PTHR42053:SF1">
    <property type="match status" value="1"/>
</dbReference>
<dbReference type="Proteomes" id="UP000294003">
    <property type="component" value="Unassembled WGS sequence"/>
</dbReference>
<feature type="region of interest" description="Disordered" evidence="1">
    <location>
        <begin position="110"/>
        <end position="150"/>
    </location>
</feature>
<evidence type="ECO:0000313" key="2">
    <source>
        <dbReference type="EMBL" id="RYO77746.1"/>
    </source>
</evidence>
<evidence type="ECO:0000256" key="1">
    <source>
        <dbReference type="SAM" id="MobiDB-lite"/>
    </source>
</evidence>
<sequence length="150" mass="16215">MPASKPKLAQLTTPVTATFPSELSALSAKTPLSAVPDFIKEEFPSSEKTPITPPSAYMDFLRSMSRNGEITVQREVSALAVRLGSSSQGALLARLQSLEVFGEKRQAYQRSSHKDCHVYTEDGSRAKRQEEENSQRLSQSPGAGGSGDSI</sequence>
<keyword evidence="3" id="KW-1185">Reference proteome</keyword>
<organism evidence="2 3">
    <name type="scientific">Monosporascus cannonballus</name>
    <dbReference type="NCBI Taxonomy" id="155416"/>
    <lineage>
        <taxon>Eukaryota</taxon>
        <taxon>Fungi</taxon>
        <taxon>Dikarya</taxon>
        <taxon>Ascomycota</taxon>
        <taxon>Pezizomycotina</taxon>
        <taxon>Sordariomycetes</taxon>
        <taxon>Xylariomycetidae</taxon>
        <taxon>Xylariales</taxon>
        <taxon>Xylariales incertae sedis</taxon>
        <taxon>Monosporascus</taxon>
    </lineage>
</organism>
<protein>
    <submittedName>
        <fullName evidence="2">Uncharacterized protein</fullName>
    </submittedName>
</protein>
<comment type="caution">
    <text evidence="2">The sequence shown here is derived from an EMBL/GenBank/DDBJ whole genome shotgun (WGS) entry which is preliminary data.</text>
</comment>
<proteinExistence type="predicted"/>
<dbReference type="EMBL" id="QJNS01000434">
    <property type="protein sequence ID" value="RYO77746.1"/>
    <property type="molecule type" value="Genomic_DNA"/>
</dbReference>
<reference evidence="2 3" key="1">
    <citation type="submission" date="2018-06" db="EMBL/GenBank/DDBJ databases">
        <title>Complete Genomes of Monosporascus.</title>
        <authorList>
            <person name="Robinson A.J."/>
            <person name="Natvig D.O."/>
        </authorList>
    </citation>
    <scope>NUCLEOTIDE SEQUENCE [LARGE SCALE GENOMIC DNA]</scope>
    <source>
        <strain evidence="2 3">CBS 609.92</strain>
    </source>
</reference>